<dbReference type="Gene3D" id="2.60.120.620">
    <property type="entry name" value="q2cbj1_9rhob like domain"/>
    <property type="match status" value="1"/>
</dbReference>
<organism evidence="2 3">
    <name type="scientific">Phialocephala subalpina</name>
    <dbReference type="NCBI Taxonomy" id="576137"/>
    <lineage>
        <taxon>Eukaryota</taxon>
        <taxon>Fungi</taxon>
        <taxon>Dikarya</taxon>
        <taxon>Ascomycota</taxon>
        <taxon>Pezizomycotina</taxon>
        <taxon>Leotiomycetes</taxon>
        <taxon>Helotiales</taxon>
        <taxon>Mollisiaceae</taxon>
        <taxon>Phialocephala</taxon>
        <taxon>Phialocephala fortinii species complex</taxon>
    </lineage>
</organism>
<dbReference type="STRING" id="576137.A0A1L7XUC0"/>
<dbReference type="Pfam" id="PF05721">
    <property type="entry name" value="PhyH"/>
    <property type="match status" value="1"/>
</dbReference>
<dbReference type="PANTHER" id="PTHR40128:SF1">
    <property type="entry name" value="PHYTANOYL-COA HYDROXYLASE"/>
    <property type="match status" value="1"/>
</dbReference>
<protein>
    <recommendedName>
        <fullName evidence="4">Phytanoyl-CoA dioxygenase</fullName>
    </recommendedName>
</protein>
<dbReference type="Proteomes" id="UP000184330">
    <property type="component" value="Unassembled WGS sequence"/>
</dbReference>
<feature type="region of interest" description="Disordered" evidence="1">
    <location>
        <begin position="340"/>
        <end position="366"/>
    </location>
</feature>
<evidence type="ECO:0000256" key="1">
    <source>
        <dbReference type="SAM" id="MobiDB-lite"/>
    </source>
</evidence>
<dbReference type="PANTHER" id="PTHR40128">
    <property type="entry name" value="EXPRESSED PROTEIN"/>
    <property type="match status" value="1"/>
</dbReference>
<name>A0A1L7XUC0_9HELO</name>
<gene>
    <name evidence="2" type="ORF">PAC_18519</name>
</gene>
<evidence type="ECO:0000313" key="2">
    <source>
        <dbReference type="EMBL" id="CZR68620.1"/>
    </source>
</evidence>
<evidence type="ECO:0008006" key="4">
    <source>
        <dbReference type="Google" id="ProtNLM"/>
    </source>
</evidence>
<accession>A0A1L7XUC0</accession>
<dbReference type="EMBL" id="FJOG01000057">
    <property type="protein sequence ID" value="CZR68620.1"/>
    <property type="molecule type" value="Genomic_DNA"/>
</dbReference>
<dbReference type="SUPFAM" id="SSF51197">
    <property type="entry name" value="Clavaminate synthase-like"/>
    <property type="match status" value="1"/>
</dbReference>
<sequence>MAPSAVYNTPFSVDTTKQTDTTKGLKHVTLRASNGEALPEIGTLEPSTLDEPIEELRRRYEKNGYLWVKGILDRERVLQMREQYFKFMRENGDTHITADGTNPRDGIFSQRDWREFLLPGALRVFNGLKDEGIFVDKIFAAHIADFYKEFKEVATKPIDDFVGKLCSFEDPMCLVRSLLRCNVPGGETTPVHYDQIYLRAGPPTSITGWIPLGDCSLVGGGLMYLEDSVSVGKKFEADFTEKNAQLSDEERISAFNKNMNAGGFLDRNAATFGKHWGKKWLVAEYEAGDVVFHNPFMVHASCKNESPENIIRLSTDLRFVDRKKPYDERWMVHAYVDADPNVGSRQKKDPPIQKEQEKELPVSVSH</sequence>
<keyword evidence="3" id="KW-1185">Reference proteome</keyword>
<proteinExistence type="predicted"/>
<evidence type="ECO:0000313" key="3">
    <source>
        <dbReference type="Proteomes" id="UP000184330"/>
    </source>
</evidence>
<dbReference type="AlphaFoldDB" id="A0A1L7XUC0"/>
<dbReference type="InterPro" id="IPR008775">
    <property type="entry name" value="Phytyl_CoA_dOase-like"/>
</dbReference>
<reference evidence="2 3" key="1">
    <citation type="submission" date="2016-03" db="EMBL/GenBank/DDBJ databases">
        <authorList>
            <person name="Ploux O."/>
        </authorList>
    </citation>
    <scope>NUCLEOTIDE SEQUENCE [LARGE SCALE GENOMIC DNA]</scope>
    <source>
        <strain evidence="2 3">UAMH 11012</strain>
    </source>
</reference>
<feature type="compositionally biased region" description="Basic and acidic residues" evidence="1">
    <location>
        <begin position="346"/>
        <end position="360"/>
    </location>
</feature>
<dbReference type="OrthoDB" id="2328924at2759"/>